<evidence type="ECO:0000313" key="4">
    <source>
        <dbReference type="Proteomes" id="UP000179540"/>
    </source>
</evidence>
<dbReference type="STRING" id="37923.BK826_04445"/>
<accession>A0A1S2N0S3</accession>
<organism evidence="3 4">
    <name type="scientific">Rothia kristinae</name>
    <dbReference type="NCBI Taxonomy" id="37923"/>
    <lineage>
        <taxon>Bacteria</taxon>
        <taxon>Bacillati</taxon>
        <taxon>Actinomycetota</taxon>
        <taxon>Actinomycetes</taxon>
        <taxon>Micrococcales</taxon>
        <taxon>Micrococcaceae</taxon>
        <taxon>Rothia</taxon>
    </lineage>
</organism>
<comment type="caution">
    <text evidence="3">The sequence shown here is derived from an EMBL/GenBank/DDBJ whole genome shotgun (WGS) entry which is preliminary data.</text>
</comment>
<keyword evidence="2" id="KW-0472">Membrane</keyword>
<feature type="transmembrane region" description="Helical" evidence="2">
    <location>
        <begin position="58"/>
        <end position="78"/>
    </location>
</feature>
<evidence type="ECO:0000256" key="2">
    <source>
        <dbReference type="SAM" id="Phobius"/>
    </source>
</evidence>
<keyword evidence="2" id="KW-0812">Transmembrane</keyword>
<sequence length="165" mass="17114">MGAMRSAGPQEHSQASSPGGADPAATRRKAVWATVVGMAVLVAIFIAAIWRAADEASLLGWILAAIALGWLGLAAYVLSLVRGSLTPRTTSAPGQEAGGSDSMRDEKLAHSFQIVLVQKKVVAEELAKGEDADAEMIDRALDTIDFTAKNGMGLARSAQPAAQEA</sequence>
<gene>
    <name evidence="3" type="ORF">BK826_04445</name>
</gene>
<feature type="region of interest" description="Disordered" evidence="1">
    <location>
        <begin position="1"/>
        <end position="23"/>
    </location>
</feature>
<proteinExistence type="predicted"/>
<evidence type="ECO:0000313" key="3">
    <source>
        <dbReference type="EMBL" id="OIJ36293.1"/>
    </source>
</evidence>
<dbReference type="EMBL" id="MODZ01000004">
    <property type="protein sequence ID" value="OIJ36293.1"/>
    <property type="molecule type" value="Genomic_DNA"/>
</dbReference>
<feature type="transmembrane region" description="Helical" evidence="2">
    <location>
        <begin position="30"/>
        <end position="52"/>
    </location>
</feature>
<dbReference type="Proteomes" id="UP000179540">
    <property type="component" value="Unassembled WGS sequence"/>
</dbReference>
<dbReference type="AlphaFoldDB" id="A0A1S2N0S3"/>
<reference evidence="3 4" key="1">
    <citation type="submission" date="2016-10" db="EMBL/GenBank/DDBJ databases">
        <title>Draft genome sequence of strain LCT isolated from the Shenzhou X spacecraft of China.</title>
        <authorList>
            <person name="Huang B."/>
        </authorList>
    </citation>
    <scope>NUCLEOTIDE SEQUENCE [LARGE SCALE GENOMIC DNA]</scope>
    <source>
        <strain evidence="3 4">LCT-H5</strain>
    </source>
</reference>
<dbReference type="OrthoDB" id="4954603at2"/>
<keyword evidence="2" id="KW-1133">Transmembrane helix</keyword>
<protein>
    <submittedName>
        <fullName evidence="3">Uncharacterized protein</fullName>
    </submittedName>
</protein>
<evidence type="ECO:0000256" key="1">
    <source>
        <dbReference type="SAM" id="MobiDB-lite"/>
    </source>
</evidence>
<name>A0A1S2N0S3_9MICC</name>